<dbReference type="Proteomes" id="UP000607559">
    <property type="component" value="Unassembled WGS sequence"/>
</dbReference>
<sequence>MIPTYNCSNYLREALTSVLAQDLGAEQMQIEVVDDASTDADVRALVAEIGKGRVGYFRQERNVGSLRNFETCLNRSTGEWVHLLHGDDLVKPGFYKEIESLFQQFPEAGAAFTGYLHVDERAEVLYPNDPLLDRPGILKDWLNLIAEGQRVQTPAMVVKRSVYEHLGSFYAFHYGEDWEMWVRIAAHYPVVHSPRHLAKYRVHKKNITSNYFVSGQSIRDIARAIELVQDYLPADKRKLLYDRAKRHYSRYFARTSDMVYHSYHQPHQALAQAKSALQMDMNLTTLFFVCKMYMKLLIRYRFKDMQQQQPAFS</sequence>
<comment type="caution">
    <text evidence="2">The sequence shown here is derived from an EMBL/GenBank/DDBJ whole genome shotgun (WGS) entry which is preliminary data.</text>
</comment>
<dbReference type="Pfam" id="PF00535">
    <property type="entry name" value="Glycos_transf_2"/>
    <property type="match status" value="1"/>
</dbReference>
<protein>
    <recommendedName>
        <fullName evidence="1">Glycosyltransferase 2-like domain-containing protein</fullName>
    </recommendedName>
</protein>
<gene>
    <name evidence="2" type="ORF">GCM10011511_46280</name>
</gene>
<proteinExistence type="predicted"/>
<feature type="domain" description="Glycosyltransferase 2-like" evidence="1">
    <location>
        <begin position="2"/>
        <end position="126"/>
    </location>
</feature>
<name>A0A8J2UHD3_9BACT</name>
<reference evidence="2" key="2">
    <citation type="submission" date="2020-09" db="EMBL/GenBank/DDBJ databases">
        <authorList>
            <person name="Sun Q."/>
            <person name="Zhou Y."/>
        </authorList>
    </citation>
    <scope>NUCLEOTIDE SEQUENCE</scope>
    <source>
        <strain evidence="2">CGMCC 1.15448</strain>
    </source>
</reference>
<dbReference type="InterPro" id="IPR001173">
    <property type="entry name" value="Glyco_trans_2-like"/>
</dbReference>
<dbReference type="AlphaFoldDB" id="A0A8J2UHD3"/>
<dbReference type="EMBL" id="BMJC01000005">
    <property type="protein sequence ID" value="GGB17239.1"/>
    <property type="molecule type" value="Genomic_DNA"/>
</dbReference>
<dbReference type="PANTHER" id="PTHR43685">
    <property type="entry name" value="GLYCOSYLTRANSFERASE"/>
    <property type="match status" value="1"/>
</dbReference>
<evidence type="ECO:0000313" key="2">
    <source>
        <dbReference type="EMBL" id="GGB17239.1"/>
    </source>
</evidence>
<evidence type="ECO:0000259" key="1">
    <source>
        <dbReference type="Pfam" id="PF00535"/>
    </source>
</evidence>
<reference evidence="2" key="1">
    <citation type="journal article" date="2014" name="Int. J. Syst. Evol. Microbiol.">
        <title>Complete genome sequence of Corynebacterium casei LMG S-19264T (=DSM 44701T), isolated from a smear-ripened cheese.</title>
        <authorList>
            <consortium name="US DOE Joint Genome Institute (JGI-PGF)"/>
            <person name="Walter F."/>
            <person name="Albersmeier A."/>
            <person name="Kalinowski J."/>
            <person name="Ruckert C."/>
        </authorList>
    </citation>
    <scope>NUCLEOTIDE SEQUENCE</scope>
    <source>
        <strain evidence="2">CGMCC 1.15448</strain>
    </source>
</reference>
<accession>A0A8J2UHD3</accession>
<dbReference type="Gene3D" id="3.90.550.10">
    <property type="entry name" value="Spore Coat Polysaccharide Biosynthesis Protein SpsA, Chain A"/>
    <property type="match status" value="1"/>
</dbReference>
<organism evidence="2 3">
    <name type="scientific">Puia dinghuensis</name>
    <dbReference type="NCBI Taxonomy" id="1792502"/>
    <lineage>
        <taxon>Bacteria</taxon>
        <taxon>Pseudomonadati</taxon>
        <taxon>Bacteroidota</taxon>
        <taxon>Chitinophagia</taxon>
        <taxon>Chitinophagales</taxon>
        <taxon>Chitinophagaceae</taxon>
        <taxon>Puia</taxon>
    </lineage>
</organism>
<dbReference type="SUPFAM" id="SSF53448">
    <property type="entry name" value="Nucleotide-diphospho-sugar transferases"/>
    <property type="match status" value="1"/>
</dbReference>
<keyword evidence="3" id="KW-1185">Reference proteome</keyword>
<dbReference type="PANTHER" id="PTHR43685:SF2">
    <property type="entry name" value="GLYCOSYLTRANSFERASE 2-LIKE DOMAIN-CONTAINING PROTEIN"/>
    <property type="match status" value="1"/>
</dbReference>
<dbReference type="InterPro" id="IPR050834">
    <property type="entry name" value="Glycosyltransf_2"/>
</dbReference>
<evidence type="ECO:0000313" key="3">
    <source>
        <dbReference type="Proteomes" id="UP000607559"/>
    </source>
</evidence>
<dbReference type="InterPro" id="IPR029044">
    <property type="entry name" value="Nucleotide-diphossugar_trans"/>
</dbReference>